<evidence type="ECO:0000256" key="1">
    <source>
        <dbReference type="ARBA" id="ARBA00022679"/>
    </source>
</evidence>
<dbReference type="Pfam" id="PF01973">
    <property type="entry name" value="MptE-like"/>
    <property type="match status" value="1"/>
</dbReference>
<dbReference type="PANTHER" id="PTHR39648">
    <property type="entry name" value="6-HYDROXYMETHYL-7,8-DIHYDROPTERIN PYROPHOSPHOKINASE"/>
    <property type="match status" value="1"/>
</dbReference>
<dbReference type="GeneID" id="4782510"/>
<comment type="cofactor">
    <cofactor evidence="5">
        <name>Mg(2+)</name>
        <dbReference type="ChEBI" id="CHEBI:18420"/>
    </cofactor>
</comment>
<dbReference type="SUPFAM" id="SSF63999">
    <property type="entry name" value="Thiamin pyrophosphokinase, catalytic domain"/>
    <property type="match status" value="1"/>
</dbReference>
<dbReference type="InterPro" id="IPR036759">
    <property type="entry name" value="TPK_catalytic_sf"/>
</dbReference>
<proteinExistence type="inferred from homology"/>
<accession>A2BLD8</accession>
<keyword evidence="1 5" id="KW-0808">Transferase</keyword>
<keyword evidence="2 5" id="KW-0547">Nucleotide-binding</keyword>
<comment type="catalytic activity">
    <reaction evidence="5">
        <text>6-hydroxymethyl-7,8-dihydropterin + ATP = (7,8-dihydropterin-6-yl)methyl diphosphate + AMP + H(+)</text>
        <dbReference type="Rhea" id="RHEA:11412"/>
        <dbReference type="ChEBI" id="CHEBI:15378"/>
        <dbReference type="ChEBI" id="CHEBI:30616"/>
        <dbReference type="ChEBI" id="CHEBI:44841"/>
        <dbReference type="ChEBI" id="CHEBI:72950"/>
        <dbReference type="ChEBI" id="CHEBI:456215"/>
        <dbReference type="EC" id="2.7.6.3"/>
    </reaction>
</comment>
<dbReference type="AlphaFoldDB" id="A2BLD8"/>
<name>A2BLD8_HYPBU</name>
<evidence type="ECO:0000256" key="4">
    <source>
        <dbReference type="ARBA" id="ARBA00022840"/>
    </source>
</evidence>
<dbReference type="GO" id="GO:0016301">
    <property type="term" value="F:kinase activity"/>
    <property type="evidence" value="ECO:0007669"/>
    <property type="project" value="UniProtKB-KW"/>
</dbReference>
<dbReference type="HOGENOM" id="CLU_093043_0_0_2"/>
<dbReference type="KEGG" id="hbu:Hbut_0951"/>
<feature type="domain" description="6-hydroxymethylpterin diphosphokinase MptE-like" evidence="6">
    <location>
        <begin position="74"/>
        <end position="215"/>
    </location>
</feature>
<dbReference type="EMBL" id="CP000493">
    <property type="protein sequence ID" value="ABM80799.1"/>
    <property type="molecule type" value="Genomic_DNA"/>
</dbReference>
<dbReference type="PANTHER" id="PTHR39648:SF1">
    <property type="entry name" value="6-HYDROXYMETHYL-7,8-DIHYDROPTERIN PYROPHOSPHOKINASE"/>
    <property type="match status" value="1"/>
</dbReference>
<reference evidence="7 8" key="1">
    <citation type="journal article" date="2007" name="Archaea">
        <title>The genome of Hyperthermus butylicus: a sulfur-reducing, peptide fermenting, neutrophilic Crenarchaeote growing up to 108 degrees C.</title>
        <authorList>
            <person name="Brugger K."/>
            <person name="Chen L."/>
            <person name="Stark M."/>
            <person name="Zibat A."/>
            <person name="Redder P."/>
            <person name="Ruepp A."/>
            <person name="Awayez M."/>
            <person name="She Q."/>
            <person name="Garrett R.A."/>
            <person name="Klenk H.P."/>
        </authorList>
    </citation>
    <scope>NUCLEOTIDE SEQUENCE [LARGE SCALE GENOMIC DNA]</scope>
    <source>
        <strain evidence="8">DSM 5456 / JCM 9403 / PLM1-5</strain>
    </source>
</reference>
<keyword evidence="4 5" id="KW-0067">ATP-binding</keyword>
<dbReference type="HAMAP" id="MF_02131">
    <property type="entry name" value="HMPDK_arch"/>
    <property type="match status" value="1"/>
</dbReference>
<keyword evidence="5" id="KW-0460">Magnesium</keyword>
<dbReference type="EC" id="2.7.6.3" evidence="5"/>
<protein>
    <recommendedName>
        <fullName evidence="5">6-hydroxymethyl-7,8-dihydropterin pyrophosphokinase</fullName>
        <shortName evidence="5">HPPK</shortName>
        <ecNumber evidence="5">2.7.6.3</ecNumber>
    </recommendedName>
    <alternativeName>
        <fullName evidence="5">2-amino-4-hydroxy-6-hydroxymethyldihydropteridine pyrophosphokinase</fullName>
    </alternativeName>
    <alternativeName>
        <fullName evidence="5">6-hydroxymethyl-7,8-dihydropterin diphosphokinase</fullName>
        <shortName evidence="5">6-HMPDK</shortName>
    </alternativeName>
    <alternativeName>
        <fullName evidence="5">7,8-dihydro-6-hydroxymethylpterin diphosphokinase</fullName>
    </alternativeName>
    <alternativeName>
        <fullName evidence="5">7,8-dihydro-6-hydroxymethylpterin pyrophosphokinase</fullName>
        <shortName evidence="5">PPPK</shortName>
    </alternativeName>
</protein>
<evidence type="ECO:0000256" key="2">
    <source>
        <dbReference type="ARBA" id="ARBA00022741"/>
    </source>
</evidence>
<dbReference type="GO" id="GO:0000287">
    <property type="term" value="F:magnesium ion binding"/>
    <property type="evidence" value="ECO:0007669"/>
    <property type="project" value="UniProtKB-UniRule"/>
</dbReference>
<dbReference type="GO" id="GO:0003848">
    <property type="term" value="F:2-amino-4-hydroxy-6-hydroxymethyldihydropteridine diphosphokinase activity"/>
    <property type="evidence" value="ECO:0007669"/>
    <property type="project" value="UniProtKB-UniRule"/>
</dbReference>
<dbReference type="GO" id="GO:0005524">
    <property type="term" value="F:ATP binding"/>
    <property type="evidence" value="ECO:0007669"/>
    <property type="project" value="UniProtKB-UniRule"/>
</dbReference>
<gene>
    <name evidence="5" type="primary">mptE</name>
    <name evidence="7" type="ordered locus">Hbut_0951</name>
</gene>
<dbReference type="OrthoDB" id="34207at2157"/>
<evidence type="ECO:0000313" key="8">
    <source>
        <dbReference type="Proteomes" id="UP000002593"/>
    </source>
</evidence>
<dbReference type="InterPro" id="IPR027510">
    <property type="entry name" value="HMPDK_MptE"/>
</dbReference>
<dbReference type="Gene3D" id="3.40.50.10240">
    <property type="entry name" value="Thiamin pyrophosphokinase, catalytic domain"/>
    <property type="match status" value="1"/>
</dbReference>
<evidence type="ECO:0000313" key="7">
    <source>
        <dbReference type="EMBL" id="ABM80799.1"/>
    </source>
</evidence>
<dbReference type="GO" id="GO:0009229">
    <property type="term" value="P:thiamine diphosphate biosynthetic process"/>
    <property type="evidence" value="ECO:0007669"/>
    <property type="project" value="InterPro"/>
</dbReference>
<dbReference type="InterPro" id="IPR002826">
    <property type="entry name" value="MptE-like"/>
</dbReference>
<evidence type="ECO:0000256" key="5">
    <source>
        <dbReference type="HAMAP-Rule" id="MF_02131"/>
    </source>
</evidence>
<dbReference type="eggNOG" id="arCOG04303">
    <property type="taxonomic scope" value="Archaea"/>
</dbReference>
<dbReference type="STRING" id="415426.Hbut_0951"/>
<comment type="similarity">
    <text evidence="5">Belongs to the archaeal 6-HMPDK family.</text>
</comment>
<evidence type="ECO:0000259" key="6">
    <source>
        <dbReference type="Pfam" id="PF01973"/>
    </source>
</evidence>
<organism evidence="7 8">
    <name type="scientific">Hyperthermus butylicus (strain DSM 5456 / JCM 9403 / PLM1-5)</name>
    <dbReference type="NCBI Taxonomy" id="415426"/>
    <lineage>
        <taxon>Archaea</taxon>
        <taxon>Thermoproteota</taxon>
        <taxon>Thermoprotei</taxon>
        <taxon>Desulfurococcales</taxon>
        <taxon>Pyrodictiaceae</taxon>
        <taxon>Hyperthermus</taxon>
    </lineage>
</organism>
<dbReference type="RefSeq" id="WP_011822117.1">
    <property type="nucleotide sequence ID" value="NC_008818.1"/>
</dbReference>
<dbReference type="EnsemblBacteria" id="ABM80799">
    <property type="protein sequence ID" value="ABM80799"/>
    <property type="gene ID" value="Hbut_0951"/>
</dbReference>
<comment type="function">
    <text evidence="5">Catalyzes the transfer of diphosphate from ATP to 6-hydroxymethyl-7,8-dihydropterin (6-HMD), leading to 6-hydroxymethyl-7,8-dihydropterin diphosphate (6-HMDP).</text>
</comment>
<keyword evidence="3 5" id="KW-0418">Kinase</keyword>
<dbReference type="GO" id="GO:0004788">
    <property type="term" value="F:thiamine diphosphokinase activity"/>
    <property type="evidence" value="ECO:0007669"/>
    <property type="project" value="InterPro"/>
</dbReference>
<sequence>MCPEERTETDSLNELVSRIERRSSNIVSPSLWLELYEDIRRVMGYSRDGDCYAAKLLSTLLHEAATEARYVELREVCRLLASCSTICVTGGSESLEKWVHSLGSTCECIVAVDGSTSLLLGYGIKPDIVIGDLDGSWQATLEAARTAIVVVHGHGDNIAALRYMVPRLPAVHGTVQCEPTPYTSLVPGFTDGERALGLALLCGVESIHVYGMNVRERVGWWSKPWLNRSVPAWGEKARKLVIAEAVFKAFRVYAERNNIRLVWH</sequence>
<evidence type="ECO:0000256" key="3">
    <source>
        <dbReference type="ARBA" id="ARBA00022777"/>
    </source>
</evidence>
<dbReference type="Proteomes" id="UP000002593">
    <property type="component" value="Chromosome"/>
</dbReference>
<keyword evidence="8" id="KW-1185">Reference proteome</keyword>